<dbReference type="OrthoDB" id="9794556at2"/>
<dbReference type="Pfam" id="PF01882">
    <property type="entry name" value="DUF58"/>
    <property type="match status" value="1"/>
</dbReference>
<dbReference type="PANTHER" id="PTHR33608:SF6">
    <property type="entry name" value="BLL2464 PROTEIN"/>
    <property type="match status" value="1"/>
</dbReference>
<protein>
    <submittedName>
        <fullName evidence="2">Uncharacterized protein DUF58</fullName>
    </submittedName>
</protein>
<proteinExistence type="predicted"/>
<feature type="domain" description="DUF58" evidence="1">
    <location>
        <begin position="58"/>
        <end position="273"/>
    </location>
</feature>
<evidence type="ECO:0000313" key="2">
    <source>
        <dbReference type="EMBL" id="RED48025.1"/>
    </source>
</evidence>
<dbReference type="EMBL" id="QRDW01000008">
    <property type="protein sequence ID" value="RED48025.1"/>
    <property type="molecule type" value="Genomic_DNA"/>
</dbReference>
<dbReference type="RefSeq" id="WP_115937656.1">
    <property type="nucleotide sequence ID" value="NZ_QRDW01000008.1"/>
</dbReference>
<dbReference type="InterPro" id="IPR002881">
    <property type="entry name" value="DUF58"/>
</dbReference>
<dbReference type="Proteomes" id="UP000256845">
    <property type="component" value="Unassembled WGS sequence"/>
</dbReference>
<name>A0A3D9HEZ5_9PROT</name>
<reference evidence="2 3" key="1">
    <citation type="submission" date="2018-07" db="EMBL/GenBank/DDBJ databases">
        <title>Genomic Encyclopedia of Type Strains, Phase III (KMG-III): the genomes of soil and plant-associated and newly described type strains.</title>
        <authorList>
            <person name="Whitman W."/>
        </authorList>
    </citation>
    <scope>NUCLEOTIDE SEQUENCE [LARGE SCALE GENOMIC DNA]</scope>
    <source>
        <strain evidence="2 3">CECT 8488</strain>
    </source>
</reference>
<comment type="caution">
    <text evidence="2">The sequence shown here is derived from an EMBL/GenBank/DDBJ whole genome shotgun (WGS) entry which is preliminary data.</text>
</comment>
<dbReference type="AlphaFoldDB" id="A0A3D9HEZ5"/>
<sequence>MRKQHADHNLTRDQALSLAEHHVADMPGLMIEAERVAATVDQGIHGRRRTGQGESFWQYRAFHQGDSAAQVDWRRSAKSDSLYVRESEWEASQTVWAWRDSSPSMAFRSVRGLPTKLDRATVLTLGLAILLLRSGERIGLMDGVTRAGSGKATLHRLAEALTLTPGKVAGIGADTLERGLSESLPAPLPLPPFGQVVLISDFLAPMDKLLGMMEAMADRRQKGLLWLITDPAEEALPYRGRVRFSGLEEEGMLLVRKAQSLRSEYREKRHAHYAALRDQARRLGWQWLEHRTDMPAETALLAAFQSLSHDRGGADWQARAGEHG</sequence>
<accession>A0A3D9HEZ5</accession>
<gene>
    <name evidence="2" type="ORF">DFP90_10842</name>
</gene>
<dbReference type="PANTHER" id="PTHR33608">
    <property type="entry name" value="BLL2464 PROTEIN"/>
    <property type="match status" value="1"/>
</dbReference>
<evidence type="ECO:0000313" key="3">
    <source>
        <dbReference type="Proteomes" id="UP000256845"/>
    </source>
</evidence>
<evidence type="ECO:0000259" key="1">
    <source>
        <dbReference type="Pfam" id="PF01882"/>
    </source>
</evidence>
<keyword evidence="3" id="KW-1185">Reference proteome</keyword>
<organism evidence="2 3">
    <name type="scientific">Aestuariispira insulae</name>
    <dbReference type="NCBI Taxonomy" id="1461337"/>
    <lineage>
        <taxon>Bacteria</taxon>
        <taxon>Pseudomonadati</taxon>
        <taxon>Pseudomonadota</taxon>
        <taxon>Alphaproteobacteria</taxon>
        <taxon>Rhodospirillales</taxon>
        <taxon>Kiloniellaceae</taxon>
        <taxon>Aestuariispira</taxon>
    </lineage>
</organism>